<dbReference type="STRING" id="35623.Aocu_02650"/>
<evidence type="ECO:0000313" key="5">
    <source>
        <dbReference type="Proteomes" id="UP000032434"/>
    </source>
</evidence>
<proteinExistence type="predicted"/>
<protein>
    <submittedName>
        <fullName evidence="4">Transcriptional regulator, TetR family</fullName>
    </submittedName>
</protein>
<accession>A0A061A917</accession>
<gene>
    <name evidence="4" type="ORF">Aocu_02650</name>
</gene>
<dbReference type="PANTHER" id="PTHR43479:SF11">
    <property type="entry name" value="ACREF_ENVCD OPERON REPRESSOR-RELATED"/>
    <property type="match status" value="1"/>
</dbReference>
<dbReference type="InterPro" id="IPR050624">
    <property type="entry name" value="HTH-type_Tx_Regulator"/>
</dbReference>
<sequence length="196" mass="23556">MTTKESIYHHAIELFSKHGYHQLGMRDLAKSVGIKASSIYNHYKSKEDILLDICNELLDGMKKHIYPLYKNQSLNPRLFFTTISLETNKFFETPKMQQLTKLLIPLQYEIPRLKEIILNEFIYKPRTAYSYYFNQLMQQGKMKKTDAMLAAKIYHSFFIYHFHEKFLTNEPNNFLLTYEELFKSHIDFFMNYFEIS</sequence>
<reference evidence="5" key="1">
    <citation type="submission" date="2014-05" db="EMBL/GenBank/DDBJ databases">
        <authorList>
            <person name="Kube M."/>
        </authorList>
    </citation>
    <scope>NUCLEOTIDE SEQUENCE [LARGE SCALE GENOMIC DNA]</scope>
</reference>
<dbReference type="SUPFAM" id="SSF46689">
    <property type="entry name" value="Homeodomain-like"/>
    <property type="match status" value="1"/>
</dbReference>
<feature type="domain" description="HTH tetR-type" evidence="3">
    <location>
        <begin position="1"/>
        <end position="61"/>
    </location>
</feature>
<dbReference type="PANTHER" id="PTHR43479">
    <property type="entry name" value="ACREF/ENVCD OPERON REPRESSOR-RELATED"/>
    <property type="match status" value="1"/>
</dbReference>
<evidence type="ECO:0000313" key="4">
    <source>
        <dbReference type="EMBL" id="CDR30338.1"/>
    </source>
</evidence>
<dbReference type="InterPro" id="IPR039536">
    <property type="entry name" value="TetR_C_Proteobacteria"/>
</dbReference>
<dbReference type="InterPro" id="IPR009057">
    <property type="entry name" value="Homeodomain-like_sf"/>
</dbReference>
<dbReference type="InterPro" id="IPR001647">
    <property type="entry name" value="HTH_TetR"/>
</dbReference>
<organism evidence="4 5">
    <name type="scientific">Acholeplasma oculi</name>
    <dbReference type="NCBI Taxonomy" id="35623"/>
    <lineage>
        <taxon>Bacteria</taxon>
        <taxon>Bacillati</taxon>
        <taxon>Mycoplasmatota</taxon>
        <taxon>Mollicutes</taxon>
        <taxon>Acholeplasmatales</taxon>
        <taxon>Acholeplasmataceae</taxon>
        <taxon>Acholeplasma</taxon>
    </lineage>
</organism>
<dbReference type="KEGG" id="aoc:Aocu_02650"/>
<dbReference type="InParanoid" id="A0A061A917"/>
<dbReference type="AlphaFoldDB" id="A0A061A917"/>
<dbReference type="Pfam" id="PF00440">
    <property type="entry name" value="TetR_N"/>
    <property type="match status" value="1"/>
</dbReference>
<dbReference type="OrthoDB" id="9808476at2"/>
<evidence type="ECO:0000256" key="2">
    <source>
        <dbReference type="PROSITE-ProRule" id="PRU00335"/>
    </source>
</evidence>
<dbReference type="PROSITE" id="PS50977">
    <property type="entry name" value="HTH_TETR_2"/>
    <property type="match status" value="1"/>
</dbReference>
<keyword evidence="5" id="KW-1185">Reference proteome</keyword>
<dbReference type="Pfam" id="PF14246">
    <property type="entry name" value="TetR_C_7"/>
    <property type="match status" value="1"/>
</dbReference>
<dbReference type="HOGENOM" id="CLU_069356_34_0_14"/>
<dbReference type="RefSeq" id="WP_045748900.1">
    <property type="nucleotide sequence ID" value="NZ_FUZK01000002.1"/>
</dbReference>
<dbReference type="PRINTS" id="PR00455">
    <property type="entry name" value="HTHTETR"/>
</dbReference>
<dbReference type="EMBL" id="LK028559">
    <property type="protein sequence ID" value="CDR30338.1"/>
    <property type="molecule type" value="Genomic_DNA"/>
</dbReference>
<evidence type="ECO:0000256" key="1">
    <source>
        <dbReference type="ARBA" id="ARBA00023125"/>
    </source>
</evidence>
<dbReference type="GO" id="GO:0003677">
    <property type="term" value="F:DNA binding"/>
    <property type="evidence" value="ECO:0007669"/>
    <property type="project" value="UniProtKB-UniRule"/>
</dbReference>
<dbReference type="Gene3D" id="1.10.357.10">
    <property type="entry name" value="Tetracycline Repressor, domain 2"/>
    <property type="match status" value="1"/>
</dbReference>
<feature type="DNA-binding region" description="H-T-H motif" evidence="2">
    <location>
        <begin position="24"/>
        <end position="43"/>
    </location>
</feature>
<evidence type="ECO:0000259" key="3">
    <source>
        <dbReference type="PROSITE" id="PS50977"/>
    </source>
</evidence>
<name>A0A061A917_9MOLU</name>
<dbReference type="Proteomes" id="UP000032434">
    <property type="component" value="Chromosome 1"/>
</dbReference>
<dbReference type="PATRIC" id="fig|35623.3.peg.265"/>
<keyword evidence="1 2" id="KW-0238">DNA-binding</keyword>